<dbReference type="InterPro" id="IPR050401">
    <property type="entry name" value="Cyclic_nucleotide_synthase"/>
</dbReference>
<evidence type="ECO:0000256" key="10">
    <source>
        <dbReference type="ARBA" id="ARBA00023136"/>
    </source>
</evidence>
<evidence type="ECO:0000256" key="16">
    <source>
        <dbReference type="RuleBase" id="RU003431"/>
    </source>
</evidence>
<dbReference type="PRINTS" id="PR00255">
    <property type="entry name" value="NATPEPTIDER"/>
</dbReference>
<evidence type="ECO:0000256" key="4">
    <source>
        <dbReference type="ARBA" id="ARBA00022475"/>
    </source>
</evidence>
<dbReference type="PROSITE" id="PS00452">
    <property type="entry name" value="GUANYLATE_CYCLASE_1"/>
    <property type="match status" value="1"/>
</dbReference>
<dbReference type="AlphaFoldDB" id="A0A132AE41"/>
<keyword evidence="13 15" id="KW-0456">Lyase</keyword>
<dbReference type="EC" id="4.6.1.2" evidence="3 16"/>
<dbReference type="InterPro" id="IPR011009">
    <property type="entry name" value="Kinase-like_dom_sf"/>
</dbReference>
<evidence type="ECO:0000256" key="15">
    <source>
        <dbReference type="RuleBase" id="RU000405"/>
    </source>
</evidence>
<comment type="caution">
    <text evidence="18">The sequence shown here is derived from an EMBL/GenBank/DDBJ whole genome shotgun (WGS) entry which is preliminary data.</text>
</comment>
<keyword evidence="14 16" id="KW-0141">cGMP biosynthesis</keyword>
<dbReference type="PROSITE" id="PS50011">
    <property type="entry name" value="PROTEIN_KINASE_DOM"/>
    <property type="match status" value="1"/>
</dbReference>
<dbReference type="GO" id="GO:0035556">
    <property type="term" value="P:intracellular signal transduction"/>
    <property type="evidence" value="ECO:0007669"/>
    <property type="project" value="InterPro"/>
</dbReference>
<dbReference type="VEuPathDB" id="VectorBase:SSCA000115"/>
<dbReference type="Gene3D" id="1.10.510.10">
    <property type="entry name" value="Transferase(Phosphotransferase) domain 1"/>
    <property type="match status" value="2"/>
</dbReference>
<dbReference type="SMART" id="SM00044">
    <property type="entry name" value="CYCc"/>
    <property type="match status" value="1"/>
</dbReference>
<evidence type="ECO:0000256" key="5">
    <source>
        <dbReference type="ARBA" id="ARBA00022692"/>
    </source>
</evidence>
<evidence type="ECO:0000256" key="9">
    <source>
        <dbReference type="ARBA" id="ARBA00023134"/>
    </source>
</evidence>
<dbReference type="InterPro" id="IPR001054">
    <property type="entry name" value="A/G_cyclase"/>
</dbReference>
<dbReference type="GO" id="GO:0004672">
    <property type="term" value="F:protein kinase activity"/>
    <property type="evidence" value="ECO:0007669"/>
    <property type="project" value="InterPro"/>
</dbReference>
<evidence type="ECO:0000256" key="1">
    <source>
        <dbReference type="ARBA" id="ARBA00001436"/>
    </source>
</evidence>
<dbReference type="InterPro" id="IPR001170">
    <property type="entry name" value="ANPR/GUC"/>
</dbReference>
<dbReference type="InterPro" id="IPR001828">
    <property type="entry name" value="ANF_lig-bd_rcpt"/>
</dbReference>
<dbReference type="PANTHER" id="PTHR11920:SF494">
    <property type="entry name" value="ATRIAL NATRIURETIC PEPTIDE RECEPTOR 2"/>
    <property type="match status" value="1"/>
</dbReference>
<evidence type="ECO:0000256" key="13">
    <source>
        <dbReference type="ARBA" id="ARBA00023239"/>
    </source>
</evidence>
<dbReference type="GO" id="GO:0005886">
    <property type="term" value="C:plasma membrane"/>
    <property type="evidence" value="ECO:0007669"/>
    <property type="project" value="UniProtKB-SubCell"/>
</dbReference>
<dbReference type="SUPFAM" id="SSF55073">
    <property type="entry name" value="Nucleotide cyclase"/>
    <property type="match status" value="1"/>
</dbReference>
<dbReference type="InterPro" id="IPR029787">
    <property type="entry name" value="Nucleotide_cyclase"/>
</dbReference>
<dbReference type="Gene3D" id="3.40.50.2300">
    <property type="match status" value="2"/>
</dbReference>
<reference evidence="18 19" key="1">
    <citation type="journal article" date="2015" name="Parasit. Vectors">
        <title>Draft genome of the scabies mite.</title>
        <authorList>
            <person name="Rider S.D.Jr."/>
            <person name="Morgan M.S."/>
            <person name="Arlian L.G."/>
        </authorList>
    </citation>
    <scope>NUCLEOTIDE SEQUENCE [LARGE SCALE GENOMIC DNA]</scope>
    <source>
        <strain evidence="18">Arlian Lab</strain>
    </source>
</reference>
<keyword evidence="7" id="KW-0547">Nucleotide-binding</keyword>
<dbReference type="GO" id="GO:0004383">
    <property type="term" value="F:guanylate cyclase activity"/>
    <property type="evidence" value="ECO:0007669"/>
    <property type="project" value="UniProtKB-EC"/>
</dbReference>
<sequence length="1010" mass="115269">MHYESYDDDGDIDGGGDGAFEDSNQSIKSLQTNHTKSFLGDTIRIDRKKEMLYNESNPFPVRIVGIFVADSELPYTLELAKPSINIAIEKAKKMFPKTVWEDGVFRNGSNRCTSNFAGVFAAEEFYLRRVTVFIGPSCGLALDPVARMASHWRIPVISSGGPHVQFSNKEIFSTLTRLSFSLIDLGSFVRQIFEQFEWKHVSIIVQEKPSSPLIPLIKETIIDMFDAEADIQLESHEISRSLAKTNFKNLLIECSKESRILFILTNGHALRQILLAAYDLGMGKGSYVFLTVELFKHSSSFGNFDWFIENDDRNDDVKQMYETLFILTVHVPMTDIYSKFAIDVIEKSRKEFNTSFTTKDVNVILAGFHDSVIMYGLAVTETIEQGFDPMDGIEVTKRLWNRTFMNYLSGDIYINANGDKETDYTLEDFDPKSLRMRSLMDHQQFHHHLRTPQKMIDDSKRANHFDHFKQRRLNGNDNDDGIHCNENEIGARGLGSYNLNLRSRNFESLASLPNKGIYKGSKLFIKHLHIKHLSINREILIELKQLKDLAHENLIRFVGICAEDQHVSILTEYCEKGNLRVLLIFFAIIIIVVFYCFHHQKHQESLLWTAPEHLRQRRPDLYGSQKGDVYSFSIVLQEIITRSGPFETVKVVGSDGKYSVVSLDPQFIIQQLKLGGTTPYRPNVDQRECSTELIDLLQQCWDETPQQRPSFSTIKTQIKKISKDLVGGSGNSFLENLLLRLEQYANDLEILVEQKTSAFFEEKKKCEELLYELLPRTVADQLKRGNQVKPESFQCVTIFFSDIVQFTQIAAESTPIEIVDFLNDLYTLFDSIIASYDVYKVETVGDAYMVVSGLPIRNGNEHARQIARMSLELLDQIKKFRIKHLPNHDVRLRIGIHSGPCAAGVIGLKMPRYCLFGDTVNTASRMESHGELSLLTVDGMNQALVEHRRSKRKKINYSKSLVDDGRTKRTDHLRIRSVSLDSVAFAGINTVAGEVSDPFRIELIQKGKLE</sequence>
<dbReference type="Gene3D" id="3.30.70.1230">
    <property type="entry name" value="Nucleotide cyclase"/>
    <property type="match status" value="1"/>
</dbReference>
<dbReference type="InterPro" id="IPR018297">
    <property type="entry name" value="A/G_cyclase_CS"/>
</dbReference>
<dbReference type="InterPro" id="IPR028082">
    <property type="entry name" value="Peripla_BP_I"/>
</dbReference>
<dbReference type="EMBL" id="JXLN01013325">
    <property type="protein sequence ID" value="KPM09252.1"/>
    <property type="molecule type" value="Genomic_DNA"/>
</dbReference>
<evidence type="ECO:0000313" key="18">
    <source>
        <dbReference type="EMBL" id="KPM09252.1"/>
    </source>
</evidence>
<dbReference type="Proteomes" id="UP000616769">
    <property type="component" value="Unassembled WGS sequence"/>
</dbReference>
<dbReference type="Pfam" id="PF00211">
    <property type="entry name" value="Guanylate_cyc"/>
    <property type="match status" value="1"/>
</dbReference>
<keyword evidence="6" id="KW-0732">Signal</keyword>
<evidence type="ECO:0000256" key="8">
    <source>
        <dbReference type="ARBA" id="ARBA00022989"/>
    </source>
</evidence>
<dbReference type="FunFam" id="3.30.70.1230:FF:000004">
    <property type="entry name" value="Guanylate cyclase"/>
    <property type="match status" value="1"/>
</dbReference>
<name>A0A132AE41_SARSC</name>
<accession>A0A132AE41</accession>
<evidence type="ECO:0000256" key="7">
    <source>
        <dbReference type="ARBA" id="ARBA00022741"/>
    </source>
</evidence>
<comment type="similarity">
    <text evidence="15">Belongs to the adenylyl cyclase class-4/guanylyl cyclase family.</text>
</comment>
<evidence type="ECO:0000313" key="19">
    <source>
        <dbReference type="Proteomes" id="UP000616769"/>
    </source>
</evidence>
<feature type="region of interest" description="Disordered" evidence="17">
    <location>
        <begin position="1"/>
        <end position="23"/>
    </location>
</feature>
<dbReference type="GO" id="GO:0001653">
    <property type="term" value="F:peptide receptor activity"/>
    <property type="evidence" value="ECO:0007669"/>
    <property type="project" value="TreeGrafter"/>
</dbReference>
<dbReference type="SUPFAM" id="SSF53822">
    <property type="entry name" value="Periplasmic binding protein-like I"/>
    <property type="match status" value="1"/>
</dbReference>
<dbReference type="InterPro" id="IPR000719">
    <property type="entry name" value="Prot_kinase_dom"/>
</dbReference>
<keyword evidence="12" id="KW-0325">Glycoprotein</keyword>
<dbReference type="CDD" id="cd06352">
    <property type="entry name" value="PBP1_NPR_GC-like"/>
    <property type="match status" value="1"/>
</dbReference>
<organism evidence="18 19">
    <name type="scientific">Sarcoptes scabiei</name>
    <name type="common">Itch mite</name>
    <name type="synonym">Acarus scabiei</name>
    <dbReference type="NCBI Taxonomy" id="52283"/>
    <lineage>
        <taxon>Eukaryota</taxon>
        <taxon>Metazoa</taxon>
        <taxon>Ecdysozoa</taxon>
        <taxon>Arthropoda</taxon>
        <taxon>Chelicerata</taxon>
        <taxon>Arachnida</taxon>
        <taxon>Acari</taxon>
        <taxon>Acariformes</taxon>
        <taxon>Sarcoptiformes</taxon>
        <taxon>Astigmata</taxon>
        <taxon>Psoroptidia</taxon>
        <taxon>Sarcoptoidea</taxon>
        <taxon>Sarcoptidae</taxon>
        <taxon>Sarcoptinae</taxon>
        <taxon>Sarcoptes</taxon>
    </lineage>
</organism>
<dbReference type="PROSITE" id="PS50125">
    <property type="entry name" value="GUANYLATE_CYCLASE_2"/>
    <property type="match status" value="1"/>
</dbReference>
<keyword evidence="8" id="KW-1133">Transmembrane helix</keyword>
<dbReference type="GO" id="GO:0004016">
    <property type="term" value="F:adenylate cyclase activity"/>
    <property type="evidence" value="ECO:0007669"/>
    <property type="project" value="TreeGrafter"/>
</dbReference>
<evidence type="ECO:0000256" key="2">
    <source>
        <dbReference type="ARBA" id="ARBA00004251"/>
    </source>
</evidence>
<evidence type="ECO:0000256" key="6">
    <source>
        <dbReference type="ARBA" id="ARBA00022729"/>
    </source>
</evidence>
<evidence type="ECO:0000256" key="17">
    <source>
        <dbReference type="SAM" id="MobiDB-lite"/>
    </source>
</evidence>
<dbReference type="InterPro" id="IPR001245">
    <property type="entry name" value="Ser-Thr/Tyr_kinase_cat_dom"/>
</dbReference>
<gene>
    <name evidence="18" type="ORF">QR98_0077860</name>
</gene>
<dbReference type="SUPFAM" id="SSF56112">
    <property type="entry name" value="Protein kinase-like (PK-like)"/>
    <property type="match status" value="1"/>
</dbReference>
<feature type="compositionally biased region" description="Acidic residues" evidence="17">
    <location>
        <begin position="1"/>
        <end position="14"/>
    </location>
</feature>
<keyword evidence="11" id="KW-0675">Receptor</keyword>
<proteinExistence type="inferred from homology"/>
<dbReference type="PANTHER" id="PTHR11920">
    <property type="entry name" value="GUANYLYL CYCLASE"/>
    <property type="match status" value="1"/>
</dbReference>
<evidence type="ECO:0000256" key="14">
    <source>
        <dbReference type="ARBA" id="ARBA00023293"/>
    </source>
</evidence>
<evidence type="ECO:0000256" key="12">
    <source>
        <dbReference type="ARBA" id="ARBA00023180"/>
    </source>
</evidence>
<dbReference type="Pfam" id="PF01094">
    <property type="entry name" value="ANF_receptor"/>
    <property type="match status" value="1"/>
</dbReference>
<keyword evidence="9" id="KW-0342">GTP-binding</keyword>
<dbReference type="OrthoDB" id="1890790at2759"/>
<dbReference type="Gene3D" id="6.10.250.780">
    <property type="match status" value="1"/>
</dbReference>
<protein>
    <recommendedName>
        <fullName evidence="3 16">Guanylate cyclase</fullName>
        <ecNumber evidence="3 16">4.6.1.2</ecNumber>
    </recommendedName>
</protein>
<dbReference type="Pfam" id="PF07714">
    <property type="entry name" value="PK_Tyr_Ser-Thr"/>
    <property type="match status" value="2"/>
</dbReference>
<dbReference type="GO" id="GO:0005525">
    <property type="term" value="F:GTP binding"/>
    <property type="evidence" value="ECO:0007669"/>
    <property type="project" value="UniProtKB-KW"/>
</dbReference>
<dbReference type="GO" id="GO:0005524">
    <property type="term" value="F:ATP binding"/>
    <property type="evidence" value="ECO:0007669"/>
    <property type="project" value="InterPro"/>
</dbReference>
<keyword evidence="10" id="KW-0472">Membrane</keyword>
<comment type="subcellular location">
    <subcellularLocation>
        <location evidence="2">Cell membrane</location>
        <topology evidence="2">Single-pass type I membrane protein</topology>
    </subcellularLocation>
</comment>
<dbReference type="CDD" id="cd07302">
    <property type="entry name" value="CHD"/>
    <property type="match status" value="1"/>
</dbReference>
<evidence type="ECO:0000256" key="11">
    <source>
        <dbReference type="ARBA" id="ARBA00023170"/>
    </source>
</evidence>
<evidence type="ECO:0000256" key="3">
    <source>
        <dbReference type="ARBA" id="ARBA00012202"/>
    </source>
</evidence>
<keyword evidence="4" id="KW-1003">Cell membrane</keyword>
<keyword evidence="5" id="KW-0812">Transmembrane</keyword>
<comment type="catalytic activity">
    <reaction evidence="1 16">
        <text>GTP = 3',5'-cyclic GMP + diphosphate</text>
        <dbReference type="Rhea" id="RHEA:13665"/>
        <dbReference type="ChEBI" id="CHEBI:33019"/>
        <dbReference type="ChEBI" id="CHEBI:37565"/>
        <dbReference type="ChEBI" id="CHEBI:57746"/>
        <dbReference type="EC" id="4.6.1.2"/>
    </reaction>
</comment>
<dbReference type="GO" id="GO:0007168">
    <property type="term" value="P:receptor guanylyl cyclase signaling pathway"/>
    <property type="evidence" value="ECO:0007669"/>
    <property type="project" value="TreeGrafter"/>
</dbReference>